<dbReference type="SMART" id="SM01199">
    <property type="entry name" value="FDF"/>
    <property type="match status" value="1"/>
</dbReference>
<dbReference type="PROSITE" id="PS51513">
    <property type="entry name" value="FFD"/>
    <property type="match status" value="1"/>
</dbReference>
<feature type="domain" description="FFD box profile" evidence="11">
    <location>
        <begin position="637"/>
        <end position="652"/>
    </location>
</feature>
<dbReference type="GO" id="GO:0034063">
    <property type="term" value="P:stress granule assembly"/>
    <property type="evidence" value="ECO:0007669"/>
    <property type="project" value="TreeGrafter"/>
</dbReference>
<comment type="function">
    <text evidence="6">As a component of the decapping complex, involved in the degradation of mRNAs. Promotes P-body formation. Translational repressor.</text>
</comment>
<evidence type="ECO:0000256" key="3">
    <source>
        <dbReference type="ARBA" id="ARBA00022490"/>
    </source>
</evidence>
<feature type="region of interest" description="Disordered" evidence="9">
    <location>
        <begin position="464"/>
        <end position="570"/>
    </location>
</feature>
<dbReference type="InterPro" id="IPR025762">
    <property type="entry name" value="DFDF"/>
</dbReference>
<feature type="compositionally biased region" description="Acidic residues" evidence="9">
    <location>
        <begin position="612"/>
        <end position="628"/>
    </location>
</feature>
<dbReference type="PROSITE" id="PS51536">
    <property type="entry name" value="TFG"/>
    <property type="match status" value="1"/>
</dbReference>
<dbReference type="PANTHER" id="PTHR13586">
    <property type="entry name" value="SCD6 PROTEIN-RELATED"/>
    <property type="match status" value="1"/>
</dbReference>
<dbReference type="PROSITE" id="PS52002">
    <property type="entry name" value="SM"/>
    <property type="match status" value="1"/>
</dbReference>
<feature type="region of interest" description="Disordered" evidence="9">
    <location>
        <begin position="295"/>
        <end position="324"/>
    </location>
</feature>
<dbReference type="InterPro" id="IPR047575">
    <property type="entry name" value="Sm"/>
</dbReference>
<name>A0A843XJ76_COLES</name>
<keyword evidence="3" id="KW-0963">Cytoplasm</keyword>
<gene>
    <name evidence="14" type="ORF">Taro_052293</name>
</gene>
<comment type="similarity">
    <text evidence="2">Belongs to the LSM14 family.</text>
</comment>
<dbReference type="InterPro" id="IPR019050">
    <property type="entry name" value="FDF_dom"/>
</dbReference>
<evidence type="ECO:0000259" key="11">
    <source>
        <dbReference type="PROSITE" id="PS51513"/>
    </source>
</evidence>
<feature type="short sequence motif" description="FFD box" evidence="7">
    <location>
        <begin position="637"/>
        <end position="652"/>
    </location>
</feature>
<dbReference type="Pfam" id="PF12701">
    <property type="entry name" value="LSM14"/>
    <property type="match status" value="1"/>
</dbReference>
<accession>A0A843XJ76</accession>
<dbReference type="GO" id="GO:0006397">
    <property type="term" value="P:mRNA processing"/>
    <property type="evidence" value="ECO:0007669"/>
    <property type="project" value="UniProtKB-KW"/>
</dbReference>
<evidence type="ECO:0000256" key="7">
    <source>
        <dbReference type="PROSITE-ProRule" id="PRU00846"/>
    </source>
</evidence>
<dbReference type="InterPro" id="IPR010920">
    <property type="entry name" value="LSM_dom_sf"/>
</dbReference>
<evidence type="ECO:0000259" key="13">
    <source>
        <dbReference type="PROSITE" id="PS52002"/>
    </source>
</evidence>
<feature type="non-terminal residue" evidence="14">
    <location>
        <position position="766"/>
    </location>
</feature>
<feature type="compositionally biased region" description="Basic residues" evidence="9">
    <location>
        <begin position="555"/>
        <end position="566"/>
    </location>
</feature>
<evidence type="ECO:0000256" key="4">
    <source>
        <dbReference type="ARBA" id="ARBA00022491"/>
    </source>
</evidence>
<feature type="compositionally biased region" description="Polar residues" evidence="9">
    <location>
        <begin position="464"/>
        <end position="489"/>
    </location>
</feature>
<feature type="compositionally biased region" description="Low complexity" evidence="9">
    <location>
        <begin position="296"/>
        <end position="319"/>
    </location>
</feature>
<feature type="region of interest" description="Disordered" evidence="9">
    <location>
        <begin position="607"/>
        <end position="633"/>
    </location>
</feature>
<dbReference type="GO" id="GO:0000932">
    <property type="term" value="C:P-body"/>
    <property type="evidence" value="ECO:0007669"/>
    <property type="project" value="UniProtKB-SubCell"/>
</dbReference>
<evidence type="ECO:0000313" key="14">
    <source>
        <dbReference type="EMBL" id="MQM19292.1"/>
    </source>
</evidence>
<keyword evidence="15" id="KW-1185">Reference proteome</keyword>
<evidence type="ECO:0000256" key="1">
    <source>
        <dbReference type="ARBA" id="ARBA00004201"/>
    </source>
</evidence>
<dbReference type="GO" id="GO:0003729">
    <property type="term" value="F:mRNA binding"/>
    <property type="evidence" value="ECO:0007669"/>
    <property type="project" value="TreeGrafter"/>
</dbReference>
<dbReference type="EMBL" id="NMUH01008816">
    <property type="protein sequence ID" value="MQM19292.1"/>
    <property type="molecule type" value="Genomic_DNA"/>
</dbReference>
<dbReference type="InterPro" id="IPR025609">
    <property type="entry name" value="Lsm14-like_N"/>
</dbReference>
<dbReference type="Gene3D" id="2.30.30.100">
    <property type="match status" value="1"/>
</dbReference>
<dbReference type="Pfam" id="PF09532">
    <property type="entry name" value="FDF"/>
    <property type="match status" value="1"/>
</dbReference>
<dbReference type="PROSITE" id="PS51512">
    <property type="entry name" value="DFDF"/>
    <property type="match status" value="1"/>
</dbReference>
<evidence type="ECO:0008006" key="16">
    <source>
        <dbReference type="Google" id="ProtNLM"/>
    </source>
</evidence>
<reference evidence="14" key="1">
    <citation type="submission" date="2017-07" db="EMBL/GenBank/DDBJ databases">
        <title>Taro Niue Genome Assembly and Annotation.</title>
        <authorList>
            <person name="Atibalentja N."/>
            <person name="Keating K."/>
            <person name="Fields C.J."/>
        </authorList>
    </citation>
    <scope>NUCLEOTIDE SEQUENCE</scope>
    <source>
        <strain evidence="14">Niue_2</strain>
        <tissue evidence="14">Leaf</tissue>
    </source>
</reference>
<comment type="caution">
    <text evidence="14">The sequence shown here is derived from an EMBL/GenBank/DDBJ whole genome shotgun (WGS) entry which is preliminary data.</text>
</comment>
<dbReference type="AlphaFoldDB" id="A0A843XJ76"/>
<evidence type="ECO:0000256" key="6">
    <source>
        <dbReference type="ARBA" id="ARBA00059323"/>
    </source>
</evidence>
<dbReference type="PANTHER" id="PTHR13586:SF0">
    <property type="entry name" value="TRAILER HITCH, ISOFORM H"/>
    <property type="match status" value="1"/>
</dbReference>
<dbReference type="Proteomes" id="UP000652761">
    <property type="component" value="Unassembled WGS sequence"/>
</dbReference>
<proteinExistence type="inferred from homology"/>
<comment type="subcellular location">
    <subcellularLocation>
        <location evidence="1">Cytoplasm</location>
        <location evidence="1">P-body</location>
    </subcellularLocation>
</comment>
<organism evidence="14 15">
    <name type="scientific">Colocasia esculenta</name>
    <name type="common">Wild taro</name>
    <name type="synonym">Arum esculentum</name>
    <dbReference type="NCBI Taxonomy" id="4460"/>
    <lineage>
        <taxon>Eukaryota</taxon>
        <taxon>Viridiplantae</taxon>
        <taxon>Streptophyta</taxon>
        <taxon>Embryophyta</taxon>
        <taxon>Tracheophyta</taxon>
        <taxon>Spermatophyta</taxon>
        <taxon>Magnoliopsida</taxon>
        <taxon>Liliopsida</taxon>
        <taxon>Araceae</taxon>
        <taxon>Aroideae</taxon>
        <taxon>Colocasieae</taxon>
        <taxon>Colocasia</taxon>
    </lineage>
</organism>
<evidence type="ECO:0000313" key="15">
    <source>
        <dbReference type="Proteomes" id="UP000652761"/>
    </source>
</evidence>
<feature type="domain" description="Sm" evidence="13">
    <location>
        <begin position="76"/>
        <end position="159"/>
    </location>
</feature>
<evidence type="ECO:0000256" key="9">
    <source>
        <dbReference type="SAM" id="MobiDB-lite"/>
    </source>
</evidence>
<keyword evidence="4" id="KW-0678">Repressor</keyword>
<evidence type="ECO:0000256" key="5">
    <source>
        <dbReference type="ARBA" id="ARBA00022664"/>
    </source>
</evidence>
<keyword evidence="5" id="KW-0507">mRNA processing</keyword>
<feature type="compositionally biased region" description="Polar residues" evidence="9">
    <location>
        <begin position="495"/>
        <end position="516"/>
    </location>
</feature>
<protein>
    <recommendedName>
        <fullName evidence="16">Protein decapping 5</fullName>
    </recommendedName>
</protein>
<dbReference type="InterPro" id="IPR025761">
    <property type="entry name" value="FFD_box"/>
</dbReference>
<feature type="domain" description="DFDF" evidence="10">
    <location>
        <begin position="570"/>
        <end position="606"/>
    </location>
</feature>
<dbReference type="FunFam" id="2.30.30.100:FF:000033">
    <property type="entry name" value="Trailer hitch, isoform C"/>
    <property type="match status" value="1"/>
</dbReference>
<dbReference type="InterPro" id="IPR025768">
    <property type="entry name" value="TFG_box"/>
</dbReference>
<evidence type="ECO:0000256" key="8">
    <source>
        <dbReference type="PROSITE-ProRule" id="PRU00869"/>
    </source>
</evidence>
<dbReference type="CDD" id="cd01736">
    <property type="entry name" value="LSm14_N"/>
    <property type="match status" value="1"/>
</dbReference>
<sequence length="766" mass="81332">MPSHLFRTSAHCTAGFRRSRRRLMARPLYKRPNPTLRAPAGGGADEVARRRGGSPSAGRGVAGGGPMAAAAAEASRSGPSADSYIGSLISLTSKSEIRYEGVLFNINTEESSIGLRNVRSFGTEARKKDGPQIPPSDKIYEYILFRGSDIKDLQVKSSPPVQATPSIPNDPAIIQSHYSRPVAPASVSASLPSTGSGTIPEVSSHIVQVEAPRSTFQSGLPLHQPAGTLGTWGSSPPPMYWQGYYPPSGGMPHLQQLPLLRPPGPPPGLPVPPSMQQPLQYPGIINSSLPSGSHTLPGASVSLSSGSPNLSGLSASPPSTTALPGSSVPFSSGISNLSGISTSVPTMTSNLPGVSVAQPSGSTILPSSVSLSSASILPEFPLLPPVGSSISLTSPAFPSSGQATNLIPDTPATLLPNKNSISSLPSTTPGANSTFLSPITSSIESLTAPTSGKPKVTLGTDLAYQTSTQPASSVTGTSSSDLGETSVPSLLTPGQLLQSGSSTVPSTWKMQTSQKPSESKPVMMEPQRRTSVENRNPILPLPTASDQKQHGASFHTHHSNRGRGRGRGNTFARNVTKFTEDFDFMAMNEKFKKDEVWGHLGKSRVQVRDGEGDTDEEEIDDLPEEDYPESSTVKAKPMYVKDDFFDSLSCNALDHGERNGRVKFSEQLKIDTETFGDFSRYRPGRGGGRGFRGGGRTRGFYYGRGYGYVGRGGRGHHNTGQHRDDARFALFNDYRYLNNLPEVQFGQFRGAIDLLKVDSPVNCSFK</sequence>
<evidence type="ECO:0000256" key="2">
    <source>
        <dbReference type="ARBA" id="ARBA00010415"/>
    </source>
</evidence>
<dbReference type="SUPFAM" id="SSF50182">
    <property type="entry name" value="Sm-like ribonucleoproteins"/>
    <property type="match status" value="1"/>
</dbReference>
<feature type="short sequence motif" description="TFG box" evidence="8">
    <location>
        <begin position="659"/>
        <end position="679"/>
    </location>
</feature>
<evidence type="ECO:0000259" key="10">
    <source>
        <dbReference type="PROSITE" id="PS51512"/>
    </source>
</evidence>
<evidence type="ECO:0000259" key="12">
    <source>
        <dbReference type="PROSITE" id="PS51536"/>
    </source>
</evidence>
<feature type="domain" description="TFG box profile" evidence="12">
    <location>
        <begin position="659"/>
        <end position="679"/>
    </location>
</feature>
<dbReference type="GO" id="GO:0033962">
    <property type="term" value="P:P-body assembly"/>
    <property type="evidence" value="ECO:0007669"/>
    <property type="project" value="TreeGrafter"/>
</dbReference>
<dbReference type="OrthoDB" id="21539at2759"/>
<feature type="region of interest" description="Disordered" evidence="9">
    <location>
        <begin position="31"/>
        <end position="65"/>
    </location>
</feature>
<dbReference type="SMART" id="SM01271">
    <property type="entry name" value="LSM14"/>
    <property type="match status" value="1"/>
</dbReference>